<evidence type="ECO:0000313" key="2">
    <source>
        <dbReference type="Proteomes" id="UP001527090"/>
    </source>
</evidence>
<sequence>MWMKHRGEASRIRVMLLKMYALTTSGFAVVLRPILGYKKGGMMAGAVCLLLLIGCSGQVGQSKVAEQRSLLPKVTVVLNSLGIGFPEPLTENDNPYVTDIEVKTGLQVEVIIPPSHRYEDRVGVMMMSNHIPDLISITDANWVSFYARKQMLTPLDHLLARYAPKLKERIPPEVWEQVSFNGQIYAIPSLHEGRGQEMMYIRKDWLEQLGLEPPTTLAEMVNVMRAFTSLRSDENGLHDIYGTSFIEELGRTSPWFGAYGVQLNQWMERDGQLVYSNVQPEMKEALAFMRMMVQEGLVDPLFPIQTQRGLERQVVDGKLGLFTGTWYDTRGVLERSKARDPRAEWIPLPFPKGPGGSGTFALPQVRSYQVIPATSSHAVEVLKLLNYIGEEGRDTLKLGFEGDVWAWKEGKRVTNMERHNQDHYRGLYANLADMPDEDYTRSRLDSLGIQYQLYDNLRFTSMHARPSAFRSLPTPAMTRYAPLLLKKNDMLIDIILGNRPLEDFDRYVSEWMNEGGRDMTKEANDWYHFSRNQIGSEPPLFSLNAVRSTEDEC</sequence>
<evidence type="ECO:0000313" key="1">
    <source>
        <dbReference type="EMBL" id="MCY9531933.1"/>
    </source>
</evidence>
<dbReference type="RefSeq" id="WP_028533521.1">
    <property type="nucleotide sequence ID" value="NZ_JAMDLY010000017.1"/>
</dbReference>
<dbReference type="SUPFAM" id="SSF53850">
    <property type="entry name" value="Periplasmic binding protein-like II"/>
    <property type="match status" value="1"/>
</dbReference>
<dbReference type="Pfam" id="PF01547">
    <property type="entry name" value="SBP_bac_1"/>
    <property type="match status" value="1"/>
</dbReference>
<name>A0ABT4EHK9_PAEAL</name>
<dbReference type="PANTHER" id="PTHR43649:SF12">
    <property type="entry name" value="DIACETYLCHITOBIOSE BINDING PROTEIN DASA"/>
    <property type="match status" value="1"/>
</dbReference>
<dbReference type="CDD" id="cd13580">
    <property type="entry name" value="PBP2_AlgQ_like_1"/>
    <property type="match status" value="1"/>
</dbReference>
<dbReference type="Proteomes" id="UP001527090">
    <property type="component" value="Unassembled WGS sequence"/>
</dbReference>
<dbReference type="InterPro" id="IPR050490">
    <property type="entry name" value="Bact_solute-bd_prot1"/>
</dbReference>
<protein>
    <submittedName>
        <fullName evidence="1">Extracellular solute-binding protein</fullName>
    </submittedName>
</protein>
<keyword evidence="2" id="KW-1185">Reference proteome</keyword>
<dbReference type="InterPro" id="IPR006059">
    <property type="entry name" value="SBP"/>
</dbReference>
<dbReference type="PANTHER" id="PTHR43649">
    <property type="entry name" value="ARABINOSE-BINDING PROTEIN-RELATED"/>
    <property type="match status" value="1"/>
</dbReference>
<reference evidence="1 2" key="1">
    <citation type="submission" date="2022-05" db="EMBL/GenBank/DDBJ databases">
        <title>Genome Sequencing of Bee-Associated Microbes.</title>
        <authorList>
            <person name="Dunlap C."/>
        </authorList>
    </citation>
    <scope>NUCLEOTIDE SEQUENCE [LARGE SCALE GENOMIC DNA]</scope>
    <source>
        <strain evidence="1 2">NRRL NRS-750</strain>
    </source>
</reference>
<dbReference type="EMBL" id="JAMDLY010000017">
    <property type="protein sequence ID" value="MCY9531933.1"/>
    <property type="molecule type" value="Genomic_DNA"/>
</dbReference>
<proteinExistence type="predicted"/>
<organism evidence="1 2">
    <name type="scientific">Paenibacillus alvei</name>
    <name type="common">Bacillus alvei</name>
    <dbReference type="NCBI Taxonomy" id="44250"/>
    <lineage>
        <taxon>Bacteria</taxon>
        <taxon>Bacillati</taxon>
        <taxon>Bacillota</taxon>
        <taxon>Bacilli</taxon>
        <taxon>Bacillales</taxon>
        <taxon>Paenibacillaceae</taxon>
        <taxon>Paenibacillus</taxon>
    </lineage>
</organism>
<gene>
    <name evidence="1" type="ORF">M5X04_21730</name>
</gene>
<comment type="caution">
    <text evidence="1">The sequence shown here is derived from an EMBL/GenBank/DDBJ whole genome shotgun (WGS) entry which is preliminary data.</text>
</comment>
<dbReference type="Gene3D" id="3.40.190.10">
    <property type="entry name" value="Periplasmic binding protein-like II"/>
    <property type="match status" value="2"/>
</dbReference>
<accession>A0ABT4EHK9</accession>